<evidence type="ECO:0000256" key="2">
    <source>
        <dbReference type="ARBA" id="ARBA00010897"/>
    </source>
</evidence>
<feature type="domain" description="Nicotinate/nicotinamide phosphoribosyltransferase" evidence="10">
    <location>
        <begin position="150"/>
        <end position="340"/>
    </location>
</feature>
<dbReference type="PANTHER" id="PTHR11098:SF1">
    <property type="entry name" value="NICOTINATE PHOSPHORIBOSYLTRANSFERASE"/>
    <property type="match status" value="1"/>
</dbReference>
<dbReference type="InterPro" id="IPR006405">
    <property type="entry name" value="Nic_PRibTrfase_pncB"/>
</dbReference>
<dbReference type="SUPFAM" id="SSF54675">
    <property type="entry name" value="Nicotinate/Quinolinate PRTase N-terminal domain-like"/>
    <property type="match status" value="1"/>
</dbReference>
<reference evidence="12 13" key="1">
    <citation type="submission" date="2024-02" db="EMBL/GenBank/DDBJ databases">
        <authorList>
            <person name="Grouzdev D."/>
        </authorList>
    </citation>
    <scope>NUCLEOTIDE SEQUENCE [LARGE SCALE GENOMIC DNA]</scope>
    <source>
        <strain evidence="12 13">9N</strain>
    </source>
</reference>
<dbReference type="InterPro" id="IPR040727">
    <property type="entry name" value="NAPRTase_N"/>
</dbReference>
<dbReference type="NCBIfam" id="NF006696">
    <property type="entry name" value="PRK09243.1-3"/>
    <property type="match status" value="1"/>
</dbReference>
<keyword evidence="6 9" id="KW-0662">Pyridine nucleotide biosynthesis</keyword>
<sequence length="449" mass="49104">MSSNALFADLYEFTMLRAYFELGMSEQATFSLFVRNFPARRNFLIACGLADLLDEIERFRFEAEQIDYLASLQIFPRPFLDWLEGFRFSGDIYAMREGEPFFPNEPIIEVVAPLGEAQLLETLIINQIGLQTTLASKAARVVVAARGALVSDFGARRAQGLDAATKGARAFFIAGVASTSNMAAGFAYGLPVAGTMAHSFVEASLSEMEAFRSFASVFPETILLVDTYDTIEGVKKVVALAKERGRDFKVRAIRLDSGDLDSLSRQARKVLDEAGLSDVRIVASGGLEETKIDDLTSRGAPIDMFGVGTEMAASSDAPVLDIAYKLTEYAGVGRMKLSTGKKSLPGRKQVFREFQDGVAMRDVIARHGENLPGVALLRPVMLSGRRVASETFELSQICAYAAQALATLPAELRRLEGCQAHLEVAISPELADYERETRERLIESSTARA</sequence>
<evidence type="ECO:0000256" key="7">
    <source>
        <dbReference type="ARBA" id="ARBA00022679"/>
    </source>
</evidence>
<evidence type="ECO:0000256" key="1">
    <source>
        <dbReference type="ARBA" id="ARBA00004952"/>
    </source>
</evidence>
<comment type="catalytic activity">
    <reaction evidence="8 9">
        <text>5-phospho-alpha-D-ribose 1-diphosphate + nicotinate + ATP + H2O = nicotinate beta-D-ribonucleotide + ADP + phosphate + diphosphate</text>
        <dbReference type="Rhea" id="RHEA:36163"/>
        <dbReference type="ChEBI" id="CHEBI:15377"/>
        <dbReference type="ChEBI" id="CHEBI:30616"/>
        <dbReference type="ChEBI" id="CHEBI:32544"/>
        <dbReference type="ChEBI" id="CHEBI:33019"/>
        <dbReference type="ChEBI" id="CHEBI:43474"/>
        <dbReference type="ChEBI" id="CHEBI:57502"/>
        <dbReference type="ChEBI" id="CHEBI:58017"/>
        <dbReference type="ChEBI" id="CHEBI:456216"/>
        <dbReference type="EC" id="6.3.4.21"/>
    </reaction>
</comment>
<dbReference type="InterPro" id="IPR041525">
    <property type="entry name" value="N/Namide_PRibTrfase"/>
</dbReference>
<dbReference type="Gene3D" id="3.20.20.70">
    <property type="entry name" value="Aldolase class I"/>
    <property type="match status" value="1"/>
</dbReference>
<dbReference type="SUPFAM" id="SSF51690">
    <property type="entry name" value="Nicotinate/Quinolinate PRTase C-terminal domain-like"/>
    <property type="match status" value="1"/>
</dbReference>
<keyword evidence="12" id="KW-0328">Glycosyltransferase</keyword>
<dbReference type="Pfam" id="PF04095">
    <property type="entry name" value="NAPRTase"/>
    <property type="match status" value="1"/>
</dbReference>
<dbReference type="PIRSF" id="PIRSF000484">
    <property type="entry name" value="NAPRT"/>
    <property type="match status" value="1"/>
</dbReference>
<comment type="similarity">
    <text evidence="2 9">Belongs to the NAPRTase family.</text>
</comment>
<dbReference type="Gene3D" id="3.20.140.10">
    <property type="entry name" value="nicotinate phosphoribosyltransferase"/>
    <property type="match status" value="1"/>
</dbReference>
<keyword evidence="4" id="KW-0597">Phosphoprotein</keyword>
<dbReference type="Proteomes" id="UP001350748">
    <property type="component" value="Unassembled WGS sequence"/>
</dbReference>
<comment type="caution">
    <text evidence="12">The sequence shown here is derived from an EMBL/GenBank/DDBJ whole genome shotgun (WGS) entry which is preliminary data.</text>
</comment>
<feature type="domain" description="Nicotinate phosphoribosyltransferase N-terminal" evidence="11">
    <location>
        <begin position="6"/>
        <end position="128"/>
    </location>
</feature>
<comment type="function">
    <text evidence="9">Catalyzes the first step in the biosynthesis of NAD from nicotinic acid, the ATP-dependent synthesis of beta-nicotinate D-ribonucleotide from nicotinate and 5-phospho-D-ribose 1-phosphate.</text>
</comment>
<evidence type="ECO:0000256" key="4">
    <source>
        <dbReference type="ARBA" id="ARBA00022553"/>
    </source>
</evidence>
<evidence type="ECO:0000259" key="11">
    <source>
        <dbReference type="Pfam" id="PF17767"/>
    </source>
</evidence>
<evidence type="ECO:0000313" key="12">
    <source>
        <dbReference type="EMBL" id="MEF3365231.1"/>
    </source>
</evidence>
<dbReference type="NCBIfam" id="TIGR01513">
    <property type="entry name" value="NAPRTase_put"/>
    <property type="match status" value="1"/>
</dbReference>
<dbReference type="GO" id="GO:0004516">
    <property type="term" value="F:nicotinate phosphoribosyltransferase activity"/>
    <property type="evidence" value="ECO:0007669"/>
    <property type="project" value="UniProtKB-EC"/>
</dbReference>
<name>A0ABU7XFF5_9HYPH</name>
<evidence type="ECO:0000313" key="13">
    <source>
        <dbReference type="Proteomes" id="UP001350748"/>
    </source>
</evidence>
<evidence type="ECO:0000259" key="10">
    <source>
        <dbReference type="Pfam" id="PF04095"/>
    </source>
</evidence>
<dbReference type="InterPro" id="IPR007229">
    <property type="entry name" value="Nic_PRibTrfase-Fam"/>
</dbReference>
<protein>
    <recommendedName>
        <fullName evidence="3 9">Nicotinate phosphoribosyltransferase</fullName>
        <ecNumber evidence="3 9">6.3.4.21</ecNumber>
    </recommendedName>
</protein>
<evidence type="ECO:0000256" key="9">
    <source>
        <dbReference type="RuleBase" id="RU365100"/>
    </source>
</evidence>
<dbReference type="EMBL" id="JAZHYN010000003">
    <property type="protein sequence ID" value="MEF3365231.1"/>
    <property type="molecule type" value="Genomic_DNA"/>
</dbReference>
<dbReference type="EC" id="6.3.4.21" evidence="3 9"/>
<evidence type="ECO:0000256" key="6">
    <source>
        <dbReference type="ARBA" id="ARBA00022642"/>
    </source>
</evidence>
<dbReference type="NCBIfam" id="NF009131">
    <property type="entry name" value="PRK12484.1"/>
    <property type="match status" value="1"/>
</dbReference>
<dbReference type="CDD" id="cd01570">
    <property type="entry name" value="NAPRTase_A"/>
    <property type="match status" value="1"/>
</dbReference>
<gene>
    <name evidence="12" type="ORF">V3H18_01650</name>
</gene>
<keyword evidence="7 9" id="KW-0808">Transferase</keyword>
<dbReference type="Pfam" id="PF17767">
    <property type="entry name" value="NAPRTase_N"/>
    <property type="match status" value="1"/>
</dbReference>
<comment type="pathway">
    <text evidence="1 9">Cofactor biosynthesis; NAD(+) biosynthesis; nicotinate D-ribonucleotide from nicotinate: step 1/1.</text>
</comment>
<dbReference type="PANTHER" id="PTHR11098">
    <property type="entry name" value="NICOTINATE PHOSPHORIBOSYLTRANSFERASE"/>
    <property type="match status" value="1"/>
</dbReference>
<comment type="PTM">
    <text evidence="9">Transiently phosphorylated on a His residue during the reaction cycle. Phosphorylation strongly increases the affinity for substrates and increases the rate of nicotinate D-ribonucleotide production. Dephosphorylation regenerates the low-affinity form of the enzyme, leading to product release.</text>
</comment>
<organism evidence="12 13">
    <name type="scientific">Methylocystis borbori</name>
    <dbReference type="NCBI Taxonomy" id="3118750"/>
    <lineage>
        <taxon>Bacteria</taxon>
        <taxon>Pseudomonadati</taxon>
        <taxon>Pseudomonadota</taxon>
        <taxon>Alphaproteobacteria</taxon>
        <taxon>Hyphomicrobiales</taxon>
        <taxon>Methylocystaceae</taxon>
        <taxon>Methylocystis</taxon>
    </lineage>
</organism>
<dbReference type="InterPro" id="IPR013785">
    <property type="entry name" value="Aldolase_TIM"/>
</dbReference>
<keyword evidence="5 9" id="KW-0436">Ligase</keyword>
<evidence type="ECO:0000256" key="5">
    <source>
        <dbReference type="ARBA" id="ARBA00022598"/>
    </source>
</evidence>
<evidence type="ECO:0000256" key="3">
    <source>
        <dbReference type="ARBA" id="ARBA00013236"/>
    </source>
</evidence>
<evidence type="ECO:0000256" key="8">
    <source>
        <dbReference type="ARBA" id="ARBA00048668"/>
    </source>
</evidence>
<keyword evidence="13" id="KW-1185">Reference proteome</keyword>
<dbReference type="RefSeq" id="WP_332080139.1">
    <property type="nucleotide sequence ID" value="NZ_JAZHYN010000003.1"/>
</dbReference>
<accession>A0ABU7XFF5</accession>
<dbReference type="GO" id="GO:0016757">
    <property type="term" value="F:glycosyltransferase activity"/>
    <property type="evidence" value="ECO:0007669"/>
    <property type="project" value="UniProtKB-KW"/>
</dbReference>
<proteinExistence type="inferred from homology"/>
<dbReference type="InterPro" id="IPR036068">
    <property type="entry name" value="Nicotinate_pribotase-like_C"/>
</dbReference>